<dbReference type="AlphaFoldDB" id="A0A5M6A3L8"/>
<comment type="caution">
    <text evidence="2">The sequence shown here is derived from an EMBL/GenBank/DDBJ whole genome shotgun (WGS) entry which is preliminary data.</text>
</comment>
<proteinExistence type="predicted"/>
<keyword evidence="1" id="KW-0472">Membrane</keyword>
<dbReference type="EMBL" id="VVYW01000051">
    <property type="protein sequence ID" value="KAA5401759.1"/>
    <property type="molecule type" value="Genomic_DNA"/>
</dbReference>
<gene>
    <name evidence="2" type="ORF">F2Y86_27405</name>
</gene>
<evidence type="ECO:0000313" key="2">
    <source>
        <dbReference type="EMBL" id="KAA5401759.1"/>
    </source>
</evidence>
<name>A0A5M6A3L8_9BACE</name>
<dbReference type="Proteomes" id="UP000325055">
    <property type="component" value="Unassembled WGS sequence"/>
</dbReference>
<reference evidence="2 3" key="1">
    <citation type="journal article" date="2019" name="Nat. Med.">
        <title>A library of human gut bacterial isolates paired with longitudinal multiomics data enables mechanistic microbiome research.</title>
        <authorList>
            <person name="Poyet M."/>
            <person name="Groussin M."/>
            <person name="Gibbons S.M."/>
            <person name="Avila-Pacheco J."/>
            <person name="Jiang X."/>
            <person name="Kearney S.M."/>
            <person name="Perrotta A.R."/>
            <person name="Berdy B."/>
            <person name="Zhao S."/>
            <person name="Lieberman T.D."/>
            <person name="Swanson P.K."/>
            <person name="Smith M."/>
            <person name="Roesemann S."/>
            <person name="Alexander J.E."/>
            <person name="Rich S.A."/>
            <person name="Livny J."/>
            <person name="Vlamakis H."/>
            <person name="Clish C."/>
            <person name="Bullock K."/>
            <person name="Deik A."/>
            <person name="Scott J."/>
            <person name="Pierce K.A."/>
            <person name="Xavier R.J."/>
            <person name="Alm E.J."/>
        </authorList>
    </citation>
    <scope>NUCLEOTIDE SEQUENCE [LARGE SCALE GENOMIC DNA]</scope>
    <source>
        <strain evidence="2 3">BIOML-A7</strain>
    </source>
</reference>
<feature type="transmembrane region" description="Helical" evidence="1">
    <location>
        <begin position="27"/>
        <end position="44"/>
    </location>
</feature>
<keyword evidence="1" id="KW-1133">Transmembrane helix</keyword>
<protein>
    <submittedName>
        <fullName evidence="2">Uncharacterized protein</fullName>
    </submittedName>
</protein>
<accession>A0A5M6A3L8</accession>
<sequence>MLGVLVWIVIILLICFSVAGWHWAIIGVILLPLFALFLIIYVDFPENRFDTKRFKSDIKYLSNKLYKK</sequence>
<organism evidence="2 3">
    <name type="scientific">Bacteroides cellulosilyticus</name>
    <dbReference type="NCBI Taxonomy" id="246787"/>
    <lineage>
        <taxon>Bacteria</taxon>
        <taxon>Pseudomonadati</taxon>
        <taxon>Bacteroidota</taxon>
        <taxon>Bacteroidia</taxon>
        <taxon>Bacteroidales</taxon>
        <taxon>Bacteroidaceae</taxon>
        <taxon>Bacteroides</taxon>
    </lineage>
</organism>
<keyword evidence="1" id="KW-0812">Transmembrane</keyword>
<evidence type="ECO:0000256" key="1">
    <source>
        <dbReference type="SAM" id="Phobius"/>
    </source>
</evidence>
<evidence type="ECO:0000313" key="3">
    <source>
        <dbReference type="Proteomes" id="UP000325055"/>
    </source>
</evidence>